<dbReference type="Proteomes" id="UP000435187">
    <property type="component" value="Unassembled WGS sequence"/>
</dbReference>
<accession>A0A6N7QZU1</accession>
<evidence type="ECO:0000313" key="3">
    <source>
        <dbReference type="Proteomes" id="UP000435187"/>
    </source>
</evidence>
<dbReference type="InterPro" id="IPR004518">
    <property type="entry name" value="MazG-like_dom"/>
</dbReference>
<dbReference type="Gene3D" id="1.10.287.1080">
    <property type="entry name" value="MazG-like"/>
    <property type="match status" value="1"/>
</dbReference>
<comment type="caution">
    <text evidence="2">The sequence shown here is derived from an EMBL/GenBank/DDBJ whole genome shotgun (WGS) entry which is preliminary data.</text>
</comment>
<reference evidence="2 3" key="1">
    <citation type="submission" date="2019-10" db="EMBL/GenBank/DDBJ databases">
        <title>Gracilibacillus salitolerans sp. nov., a moderate halophile isolated from a saline soil in northwest China.</title>
        <authorList>
            <person name="Gan L."/>
        </authorList>
    </citation>
    <scope>NUCLEOTIDE SEQUENCE [LARGE SCALE GENOMIC DNA]</scope>
    <source>
        <strain evidence="2 3">TP2-8</strain>
    </source>
</reference>
<feature type="domain" description="NTP pyrophosphohydrolase MazG-like" evidence="1">
    <location>
        <begin position="40"/>
        <end position="119"/>
    </location>
</feature>
<evidence type="ECO:0000259" key="1">
    <source>
        <dbReference type="Pfam" id="PF03819"/>
    </source>
</evidence>
<dbReference type="EMBL" id="WJEE01000013">
    <property type="protein sequence ID" value="MRI66250.1"/>
    <property type="molecule type" value="Genomic_DNA"/>
</dbReference>
<name>A0A6N7QZU1_9BACI</name>
<sequence>MKELQRYMKTYHEEMNWEISGNHYEEAKSSLLHNYMLFSTEVAEVAEELRKAFNQTNKWINQGKGEAEAFEIAKANIKEDIGKELADCLAYMTKFANYFDIDMEDAFYRKMEEVKQRQNKDVGISR</sequence>
<dbReference type="Pfam" id="PF03819">
    <property type="entry name" value="MazG"/>
    <property type="match status" value="1"/>
</dbReference>
<protein>
    <recommendedName>
        <fullName evidence="1">NTP pyrophosphohydrolase MazG-like domain-containing protein</fullName>
    </recommendedName>
</protein>
<proteinExistence type="predicted"/>
<evidence type="ECO:0000313" key="2">
    <source>
        <dbReference type="EMBL" id="MRI66250.1"/>
    </source>
</evidence>
<keyword evidence="3" id="KW-1185">Reference proteome</keyword>
<dbReference type="SUPFAM" id="SSF101386">
    <property type="entry name" value="all-alpha NTP pyrophosphatases"/>
    <property type="match status" value="1"/>
</dbReference>
<dbReference type="AlphaFoldDB" id="A0A6N7QZU1"/>
<dbReference type="RefSeq" id="WP_153834997.1">
    <property type="nucleotide sequence ID" value="NZ_JBHUMW010000047.1"/>
</dbReference>
<organism evidence="2 3">
    <name type="scientific">Gracilibacillus thailandensis</name>
    <dbReference type="NCBI Taxonomy" id="563735"/>
    <lineage>
        <taxon>Bacteria</taxon>
        <taxon>Bacillati</taxon>
        <taxon>Bacillota</taxon>
        <taxon>Bacilli</taxon>
        <taxon>Bacillales</taxon>
        <taxon>Bacillaceae</taxon>
        <taxon>Gracilibacillus</taxon>
    </lineage>
</organism>
<gene>
    <name evidence="2" type="ORF">GH885_07800</name>
</gene>